<dbReference type="Pfam" id="PF18701">
    <property type="entry name" value="DUF5641"/>
    <property type="match status" value="1"/>
</dbReference>
<proteinExistence type="predicted"/>
<gene>
    <name evidence="3" type="primary">LOC108864151</name>
</gene>
<reference evidence="3" key="1">
    <citation type="submission" date="2025-08" db="UniProtKB">
        <authorList>
            <consortium name="RefSeq"/>
        </authorList>
    </citation>
    <scope>IDENTIFICATION</scope>
</reference>
<dbReference type="GeneID" id="108864151"/>
<dbReference type="Proteomes" id="UP000694867">
    <property type="component" value="Unplaced"/>
</dbReference>
<evidence type="ECO:0000259" key="1">
    <source>
        <dbReference type="Pfam" id="PF18701"/>
    </source>
</evidence>
<evidence type="ECO:0000313" key="3">
    <source>
        <dbReference type="RefSeq" id="XP_018494706.1"/>
    </source>
</evidence>
<keyword evidence="2" id="KW-1185">Reference proteome</keyword>
<dbReference type="PANTHER" id="PTHR47331">
    <property type="entry name" value="PHD-TYPE DOMAIN-CONTAINING PROTEIN"/>
    <property type="match status" value="1"/>
</dbReference>
<dbReference type="KEGG" id="goe:108864151"/>
<sequence length="186" mass="21238">MVKRPLRKILGIHSLKFRELEAVLFEIERMVNMRPISAVVSDPNEPRALSPADLMYGYSSNQYLPDTKRILAQAEGATAIVFSQRWKAQQSALRGFWKQFRNEYLQYLRSLHYNKPNSSRPLAVGDVCIIQAPDPSRAFWPICVVQALSGGEGSDRRQRTCVVKTGSGQILKRPIQLLYRLEVSQF</sequence>
<dbReference type="InterPro" id="IPR040676">
    <property type="entry name" value="DUF5641"/>
</dbReference>
<dbReference type="AlphaFoldDB" id="A0AAJ7P9H9"/>
<name>A0AAJ7P9H9_9ACAR</name>
<feature type="domain" description="DUF5641" evidence="1">
    <location>
        <begin position="84"/>
        <end position="179"/>
    </location>
</feature>
<evidence type="ECO:0000313" key="2">
    <source>
        <dbReference type="Proteomes" id="UP000694867"/>
    </source>
</evidence>
<protein>
    <submittedName>
        <fullName evidence="3">Uncharacterized protein LOC108864151</fullName>
    </submittedName>
</protein>
<accession>A0AAJ7P9H9</accession>
<organism evidence="2 3">
    <name type="scientific">Galendromus occidentalis</name>
    <name type="common">western predatory mite</name>
    <dbReference type="NCBI Taxonomy" id="34638"/>
    <lineage>
        <taxon>Eukaryota</taxon>
        <taxon>Metazoa</taxon>
        <taxon>Ecdysozoa</taxon>
        <taxon>Arthropoda</taxon>
        <taxon>Chelicerata</taxon>
        <taxon>Arachnida</taxon>
        <taxon>Acari</taxon>
        <taxon>Parasitiformes</taxon>
        <taxon>Mesostigmata</taxon>
        <taxon>Gamasina</taxon>
        <taxon>Phytoseioidea</taxon>
        <taxon>Phytoseiidae</taxon>
        <taxon>Typhlodrominae</taxon>
        <taxon>Galendromus</taxon>
    </lineage>
</organism>
<dbReference type="RefSeq" id="XP_018494706.1">
    <property type="nucleotide sequence ID" value="XM_018639190.1"/>
</dbReference>